<dbReference type="SUPFAM" id="SSF54285">
    <property type="entry name" value="MoaD/ThiS"/>
    <property type="match status" value="1"/>
</dbReference>
<accession>Q2RQI4</accession>
<dbReference type="GO" id="GO:1990133">
    <property type="term" value="C:molybdopterin adenylyltransferase complex"/>
    <property type="evidence" value="ECO:0007669"/>
    <property type="project" value="TreeGrafter"/>
</dbReference>
<dbReference type="RefSeq" id="WP_011390441.1">
    <property type="nucleotide sequence ID" value="NC_007643.1"/>
</dbReference>
<dbReference type="STRING" id="269796.Rru_A2814"/>
<evidence type="ECO:0000313" key="5">
    <source>
        <dbReference type="Proteomes" id="UP000001929"/>
    </source>
</evidence>
<dbReference type="GO" id="GO:0006777">
    <property type="term" value="P:Mo-molybdopterin cofactor biosynthetic process"/>
    <property type="evidence" value="ECO:0007669"/>
    <property type="project" value="InterPro"/>
</dbReference>
<evidence type="ECO:0000256" key="2">
    <source>
        <dbReference type="ARBA" id="ARBA00024200"/>
    </source>
</evidence>
<sequence>MKLLYFAWVRETVGLDEETLSLPPGVTTLGDLALWQAGRGAGYAEAFSDPRRLRAAVNQDLATPETPLTASDEVAFFPPLTGG</sequence>
<dbReference type="EMBL" id="CP000230">
    <property type="protein sequence ID" value="ABC23611.1"/>
    <property type="molecule type" value="Genomic_DNA"/>
</dbReference>
<dbReference type="PANTHER" id="PTHR33359">
    <property type="entry name" value="MOLYBDOPTERIN SYNTHASE SULFUR CARRIER SUBUNIT"/>
    <property type="match status" value="1"/>
</dbReference>
<dbReference type="InterPro" id="IPR016155">
    <property type="entry name" value="Mopterin_synth/thiamin_S_b"/>
</dbReference>
<evidence type="ECO:0000256" key="1">
    <source>
        <dbReference type="ARBA" id="ARBA00022741"/>
    </source>
</evidence>
<organism evidence="4 5">
    <name type="scientific">Rhodospirillum rubrum (strain ATCC 11170 / ATH 1.1.1 / DSM 467 / LMG 4362 / NCIMB 8255 / S1)</name>
    <dbReference type="NCBI Taxonomy" id="269796"/>
    <lineage>
        <taxon>Bacteria</taxon>
        <taxon>Pseudomonadati</taxon>
        <taxon>Pseudomonadota</taxon>
        <taxon>Alphaproteobacteria</taxon>
        <taxon>Rhodospirillales</taxon>
        <taxon>Rhodospirillaceae</taxon>
        <taxon>Rhodospirillum</taxon>
    </lineage>
</organism>
<dbReference type="EnsemblBacteria" id="ABC23611">
    <property type="protein sequence ID" value="ABC23611"/>
    <property type="gene ID" value="Rru_A2814"/>
</dbReference>
<dbReference type="InterPro" id="IPR044672">
    <property type="entry name" value="MOCS2A"/>
</dbReference>
<comment type="similarity">
    <text evidence="2">Belongs to the MoaD family.</text>
</comment>
<proteinExistence type="inferred from homology"/>
<name>Q2RQI4_RHORT</name>
<dbReference type="PANTHER" id="PTHR33359:SF1">
    <property type="entry name" value="MOLYBDOPTERIN SYNTHASE SULFUR CARRIER SUBUNIT"/>
    <property type="match status" value="1"/>
</dbReference>
<dbReference type="NCBIfam" id="TIGR01682">
    <property type="entry name" value="moaD"/>
    <property type="match status" value="1"/>
</dbReference>
<keyword evidence="5" id="KW-1185">Reference proteome</keyword>
<dbReference type="HOGENOM" id="CLU_114601_4_0_5"/>
<dbReference type="InterPro" id="IPR012675">
    <property type="entry name" value="Beta-grasp_dom_sf"/>
</dbReference>
<protein>
    <recommendedName>
        <fullName evidence="3">Molybdopterin synthase sulfur carrier subunit</fullName>
    </recommendedName>
</protein>
<dbReference type="InterPro" id="IPR003749">
    <property type="entry name" value="ThiS/MoaD-like"/>
</dbReference>
<dbReference type="CDD" id="cd00754">
    <property type="entry name" value="Ubl_MoaD"/>
    <property type="match status" value="1"/>
</dbReference>
<dbReference type="KEGG" id="rru:Rru_A2814"/>
<dbReference type="PhylomeDB" id="Q2RQI4"/>
<dbReference type="AlphaFoldDB" id="Q2RQI4"/>
<dbReference type="Gene3D" id="3.10.20.30">
    <property type="match status" value="1"/>
</dbReference>
<dbReference type="eggNOG" id="COG1977">
    <property type="taxonomic scope" value="Bacteria"/>
</dbReference>
<dbReference type="PATRIC" id="fig|269796.9.peg.2920"/>
<evidence type="ECO:0000256" key="3">
    <source>
        <dbReference type="ARBA" id="ARBA00024247"/>
    </source>
</evidence>
<reference evidence="4 5" key="1">
    <citation type="journal article" date="2011" name="Stand. Genomic Sci.">
        <title>Complete genome sequence of Rhodospirillum rubrum type strain (S1).</title>
        <authorList>
            <person name="Munk A.C."/>
            <person name="Copeland A."/>
            <person name="Lucas S."/>
            <person name="Lapidus A."/>
            <person name="Del Rio T.G."/>
            <person name="Barry K."/>
            <person name="Detter J.C."/>
            <person name="Hammon N."/>
            <person name="Israni S."/>
            <person name="Pitluck S."/>
            <person name="Brettin T."/>
            <person name="Bruce D."/>
            <person name="Han C."/>
            <person name="Tapia R."/>
            <person name="Gilna P."/>
            <person name="Schmutz J."/>
            <person name="Larimer F."/>
            <person name="Land M."/>
            <person name="Kyrpides N.C."/>
            <person name="Mavromatis K."/>
            <person name="Richardson P."/>
            <person name="Rohde M."/>
            <person name="Goker M."/>
            <person name="Klenk H.P."/>
            <person name="Zhang Y."/>
            <person name="Roberts G.P."/>
            <person name="Reslewic S."/>
            <person name="Schwartz D.C."/>
        </authorList>
    </citation>
    <scope>NUCLEOTIDE SEQUENCE [LARGE SCALE GENOMIC DNA]</scope>
    <source>
        <strain evidence="5">ATCC 11170 / ATH 1.1.1 / DSM 467 / LMG 4362 / NCIMB 8255 / S1</strain>
    </source>
</reference>
<dbReference type="GO" id="GO:0000166">
    <property type="term" value="F:nucleotide binding"/>
    <property type="evidence" value="ECO:0007669"/>
    <property type="project" value="UniProtKB-KW"/>
</dbReference>
<keyword evidence="1" id="KW-0547">Nucleotide-binding</keyword>
<gene>
    <name evidence="4" type="ordered locus">Rru_A2814</name>
</gene>
<dbReference type="Pfam" id="PF02597">
    <property type="entry name" value="ThiS"/>
    <property type="match status" value="1"/>
</dbReference>
<dbReference type="Proteomes" id="UP000001929">
    <property type="component" value="Chromosome"/>
</dbReference>
<evidence type="ECO:0000313" key="4">
    <source>
        <dbReference type="EMBL" id="ABC23611.1"/>
    </source>
</evidence>